<dbReference type="EMBL" id="JARVCO010000012">
    <property type="protein sequence ID" value="MDZ8119799.1"/>
    <property type="molecule type" value="Genomic_DNA"/>
</dbReference>
<dbReference type="RefSeq" id="WP_322609581.1">
    <property type="nucleotide sequence ID" value="NZ_JARVCO010000012.1"/>
</dbReference>
<protein>
    <recommendedName>
        <fullName evidence="3">Outer membrane protein beta-barrel domain-containing protein</fullName>
    </recommendedName>
</protein>
<reference evidence="1 2" key="1">
    <citation type="journal article" date="2024" name="Appl. Environ. Microbiol.">
        <title>Pontiella agarivorans sp. nov., a novel marine anaerobic bacterium capable of degrading macroalgal polysaccharides and fixing nitrogen.</title>
        <authorList>
            <person name="Liu N."/>
            <person name="Kivenson V."/>
            <person name="Peng X."/>
            <person name="Cui Z."/>
            <person name="Lankiewicz T.S."/>
            <person name="Gosselin K.M."/>
            <person name="English C.J."/>
            <person name="Blair E.M."/>
            <person name="O'Malley M.A."/>
            <person name="Valentine D.L."/>
        </authorList>
    </citation>
    <scope>NUCLEOTIDE SEQUENCE [LARGE SCALE GENOMIC DNA]</scope>
    <source>
        <strain evidence="1 2">NLcol2</strain>
    </source>
</reference>
<keyword evidence="2" id="KW-1185">Reference proteome</keyword>
<evidence type="ECO:0000313" key="2">
    <source>
        <dbReference type="Proteomes" id="UP001290861"/>
    </source>
</evidence>
<gene>
    <name evidence="1" type="ORF">P9H32_14310</name>
</gene>
<evidence type="ECO:0008006" key="3">
    <source>
        <dbReference type="Google" id="ProtNLM"/>
    </source>
</evidence>
<evidence type="ECO:0000313" key="1">
    <source>
        <dbReference type="EMBL" id="MDZ8119799.1"/>
    </source>
</evidence>
<comment type="caution">
    <text evidence="1">The sequence shown here is derived from an EMBL/GenBank/DDBJ whole genome shotgun (WGS) entry which is preliminary data.</text>
</comment>
<sequence>MKKAIWISFVLFIGNANLPAQEEQIKTANKKASPISHIQEPSLSESPNRFRDNLYFGGFINLSFGDYSVIGIEPMVGYYVTPKLSSGVKVRYDYIRDDRYGDSRTSSNYGGSLFGRYRINQIFYAQLEPAMYNYELFYRGGGSEREWIPYIFAGGGVRQPLYEKSWIYAEVMFDLLQDSKSPYDDWTPFFSIGAGTGF</sequence>
<proteinExistence type="predicted"/>
<dbReference type="Proteomes" id="UP001290861">
    <property type="component" value="Unassembled WGS sequence"/>
</dbReference>
<name>A0ABU5N014_9BACT</name>
<accession>A0ABU5N014</accession>
<organism evidence="1 2">
    <name type="scientific">Pontiella agarivorans</name>
    <dbReference type="NCBI Taxonomy" id="3038953"/>
    <lineage>
        <taxon>Bacteria</taxon>
        <taxon>Pseudomonadati</taxon>
        <taxon>Kiritimatiellota</taxon>
        <taxon>Kiritimatiellia</taxon>
        <taxon>Kiritimatiellales</taxon>
        <taxon>Pontiellaceae</taxon>
        <taxon>Pontiella</taxon>
    </lineage>
</organism>